<dbReference type="RefSeq" id="WP_092838522.1">
    <property type="nucleotide sequence ID" value="NZ_FOVP01000011.1"/>
</dbReference>
<dbReference type="GO" id="GO:0046872">
    <property type="term" value="F:metal ion binding"/>
    <property type="evidence" value="ECO:0007669"/>
    <property type="project" value="UniProtKB-KW"/>
</dbReference>
<feature type="domain" description="CENP-V/GFA" evidence="5">
    <location>
        <begin position="4"/>
        <end position="118"/>
    </location>
</feature>
<evidence type="ECO:0000256" key="4">
    <source>
        <dbReference type="ARBA" id="ARBA00023239"/>
    </source>
</evidence>
<keyword evidence="2" id="KW-0479">Metal-binding</keyword>
<dbReference type="PANTHER" id="PTHR33337">
    <property type="entry name" value="GFA DOMAIN-CONTAINING PROTEIN"/>
    <property type="match status" value="1"/>
</dbReference>
<protein>
    <submittedName>
        <fullName evidence="6">Uncharacterized conserved protein</fullName>
    </submittedName>
</protein>
<dbReference type="AlphaFoldDB" id="A0A1I5D091"/>
<dbReference type="STRING" id="1005928.SAMN04487859_11192"/>
<accession>A0A1I5D091</accession>
<evidence type="ECO:0000313" key="7">
    <source>
        <dbReference type="Proteomes" id="UP000198599"/>
    </source>
</evidence>
<dbReference type="OrthoDB" id="9807246at2"/>
<dbReference type="Gene3D" id="3.90.1590.10">
    <property type="entry name" value="glutathione-dependent formaldehyde- activating enzyme (gfa)"/>
    <property type="match status" value="1"/>
</dbReference>
<dbReference type="Pfam" id="PF04828">
    <property type="entry name" value="GFA"/>
    <property type="match status" value="1"/>
</dbReference>
<keyword evidence="4" id="KW-0456">Lyase</keyword>
<evidence type="ECO:0000256" key="3">
    <source>
        <dbReference type="ARBA" id="ARBA00022833"/>
    </source>
</evidence>
<evidence type="ECO:0000313" key="6">
    <source>
        <dbReference type="EMBL" id="SFN92526.1"/>
    </source>
</evidence>
<dbReference type="PROSITE" id="PS51891">
    <property type="entry name" value="CENP_V_GFA"/>
    <property type="match status" value="1"/>
</dbReference>
<dbReference type="EMBL" id="FOVP01000011">
    <property type="protein sequence ID" value="SFN92526.1"/>
    <property type="molecule type" value="Genomic_DNA"/>
</dbReference>
<evidence type="ECO:0000256" key="2">
    <source>
        <dbReference type="ARBA" id="ARBA00022723"/>
    </source>
</evidence>
<evidence type="ECO:0000259" key="5">
    <source>
        <dbReference type="PROSITE" id="PS51891"/>
    </source>
</evidence>
<comment type="similarity">
    <text evidence="1">Belongs to the Gfa family.</text>
</comment>
<dbReference type="InterPro" id="IPR006913">
    <property type="entry name" value="CENP-V/GFA"/>
</dbReference>
<dbReference type="PANTHER" id="PTHR33337:SF40">
    <property type="entry name" value="CENP-V_GFA DOMAIN-CONTAINING PROTEIN-RELATED"/>
    <property type="match status" value="1"/>
</dbReference>
<dbReference type="GO" id="GO:0016846">
    <property type="term" value="F:carbon-sulfur lyase activity"/>
    <property type="evidence" value="ECO:0007669"/>
    <property type="project" value="InterPro"/>
</dbReference>
<keyword evidence="3" id="KW-0862">Zinc</keyword>
<keyword evidence="7" id="KW-1185">Reference proteome</keyword>
<organism evidence="6 7">
    <name type="scientific">Roseovarius lutimaris</name>
    <dbReference type="NCBI Taxonomy" id="1005928"/>
    <lineage>
        <taxon>Bacteria</taxon>
        <taxon>Pseudomonadati</taxon>
        <taxon>Pseudomonadota</taxon>
        <taxon>Alphaproteobacteria</taxon>
        <taxon>Rhodobacterales</taxon>
        <taxon>Roseobacteraceae</taxon>
        <taxon>Roseovarius</taxon>
    </lineage>
</organism>
<proteinExistence type="inferred from homology"/>
<reference evidence="7" key="1">
    <citation type="submission" date="2016-10" db="EMBL/GenBank/DDBJ databases">
        <authorList>
            <person name="Varghese N."/>
            <person name="Submissions S."/>
        </authorList>
    </citation>
    <scope>NUCLEOTIDE SEQUENCE [LARGE SCALE GENOMIC DNA]</scope>
    <source>
        <strain evidence="7">DSM 28463</strain>
    </source>
</reference>
<sequence>MTPIKGHCLCKSVTFELLGPHNWAGHCYCDSCRRGAGAAVVTFVGHPNGQWSWIGAAPTCFESSPGNRRYFCATCGSSLAYASDRFPDEMHFHAALLDHPDAITPSGHYHTDEHLPWRLDPP</sequence>
<evidence type="ECO:0000256" key="1">
    <source>
        <dbReference type="ARBA" id="ARBA00005495"/>
    </source>
</evidence>
<dbReference type="Proteomes" id="UP000198599">
    <property type="component" value="Unassembled WGS sequence"/>
</dbReference>
<gene>
    <name evidence="6" type="ORF">SAMN04487859_11192</name>
</gene>
<dbReference type="InterPro" id="IPR011057">
    <property type="entry name" value="Mss4-like_sf"/>
</dbReference>
<dbReference type="SUPFAM" id="SSF51316">
    <property type="entry name" value="Mss4-like"/>
    <property type="match status" value="1"/>
</dbReference>
<name>A0A1I5D091_9RHOB</name>